<dbReference type="Pfam" id="PF00107">
    <property type="entry name" value="ADH_zinc_N"/>
    <property type="match status" value="1"/>
</dbReference>
<evidence type="ECO:0000259" key="1">
    <source>
        <dbReference type="Pfam" id="PF00107"/>
    </source>
</evidence>
<dbReference type="Gene3D" id="3.40.50.720">
    <property type="entry name" value="NAD(P)-binding Rossmann-like Domain"/>
    <property type="match status" value="1"/>
</dbReference>
<feature type="domain" description="Alcohol dehydrogenase-like C-terminal" evidence="1">
    <location>
        <begin position="191"/>
        <end position="323"/>
    </location>
</feature>
<protein>
    <submittedName>
        <fullName evidence="3">Uncharacterized protein</fullName>
    </submittedName>
</protein>
<name>A0A072PCA6_9EURO</name>
<evidence type="ECO:0000313" key="3">
    <source>
        <dbReference type="EMBL" id="KEF56923.1"/>
    </source>
</evidence>
<dbReference type="InterPro" id="IPR036291">
    <property type="entry name" value="NAD(P)-bd_dom_sf"/>
</dbReference>
<dbReference type="EMBL" id="AMGV01000005">
    <property type="protein sequence ID" value="KEF56923.1"/>
    <property type="molecule type" value="Genomic_DNA"/>
</dbReference>
<organism evidence="3 4">
    <name type="scientific">Exophiala aquamarina CBS 119918</name>
    <dbReference type="NCBI Taxonomy" id="1182545"/>
    <lineage>
        <taxon>Eukaryota</taxon>
        <taxon>Fungi</taxon>
        <taxon>Dikarya</taxon>
        <taxon>Ascomycota</taxon>
        <taxon>Pezizomycotina</taxon>
        <taxon>Eurotiomycetes</taxon>
        <taxon>Chaetothyriomycetidae</taxon>
        <taxon>Chaetothyriales</taxon>
        <taxon>Herpotrichiellaceae</taxon>
        <taxon>Exophiala</taxon>
    </lineage>
</organism>
<dbReference type="InterPro" id="IPR051397">
    <property type="entry name" value="Zn-ADH-like_protein"/>
</dbReference>
<proteinExistence type="predicted"/>
<dbReference type="GO" id="GO:0016491">
    <property type="term" value="F:oxidoreductase activity"/>
    <property type="evidence" value="ECO:0007669"/>
    <property type="project" value="TreeGrafter"/>
</dbReference>
<dbReference type="AlphaFoldDB" id="A0A072PCA6"/>
<dbReference type="InterPro" id="IPR013154">
    <property type="entry name" value="ADH-like_N"/>
</dbReference>
<dbReference type="PANTHER" id="PTHR43677:SF4">
    <property type="entry name" value="QUINONE OXIDOREDUCTASE-LIKE PROTEIN 2"/>
    <property type="match status" value="1"/>
</dbReference>
<dbReference type="Pfam" id="PF08240">
    <property type="entry name" value="ADH_N"/>
    <property type="match status" value="1"/>
</dbReference>
<dbReference type="HOGENOM" id="CLU_026673_0_0_1"/>
<evidence type="ECO:0000259" key="2">
    <source>
        <dbReference type="Pfam" id="PF08240"/>
    </source>
</evidence>
<keyword evidence="4" id="KW-1185">Reference proteome</keyword>
<accession>A0A072PCA6</accession>
<evidence type="ECO:0000313" key="4">
    <source>
        <dbReference type="Proteomes" id="UP000027920"/>
    </source>
</evidence>
<dbReference type="RefSeq" id="XP_013259513.1">
    <property type="nucleotide sequence ID" value="XM_013404059.1"/>
</dbReference>
<dbReference type="OrthoDB" id="5407715at2759"/>
<comment type="caution">
    <text evidence="3">The sequence shown here is derived from an EMBL/GenBank/DDBJ whole genome shotgun (WGS) entry which is preliminary data.</text>
</comment>
<feature type="domain" description="Alcohol dehydrogenase-like N-terminal" evidence="2">
    <location>
        <begin position="30"/>
        <end position="140"/>
    </location>
</feature>
<gene>
    <name evidence="3" type="ORF">A1O9_07113</name>
</gene>
<dbReference type="Proteomes" id="UP000027920">
    <property type="component" value="Unassembled WGS sequence"/>
</dbReference>
<dbReference type="SUPFAM" id="SSF50129">
    <property type="entry name" value="GroES-like"/>
    <property type="match status" value="1"/>
</dbReference>
<dbReference type="SUPFAM" id="SSF51735">
    <property type="entry name" value="NAD(P)-binding Rossmann-fold domains"/>
    <property type="match status" value="1"/>
</dbReference>
<dbReference type="InterPro" id="IPR011032">
    <property type="entry name" value="GroES-like_sf"/>
</dbReference>
<dbReference type="GeneID" id="25282027"/>
<dbReference type="VEuPathDB" id="FungiDB:A1O9_07113"/>
<dbReference type="STRING" id="1182545.A0A072PCA6"/>
<sequence length="370" mass="39261">MELSTHTAAVLEGIGQSIILKALPIPSPAPGSATVRVLATTVSPNSRAVFAGKFGPVTIRTPVTPSGPAIARIHNIGVDATFLQPGQLVFTDLWTRSRDDPDESILAGYIGGNQKLEAAWEHGTFAEYANVPLERIWPLNESRVCKAMNYSSEELVHLGTISIAIAGLMDINVLPTDTVIVAPATGTFSGAAVHAALAMGASVIACGRNEEALAHITNTFESSGCLSTVKLTGDAPGDTAAIKAITGKKGADKYIDFIPPQAAGSEHITSCISALRPHGKAVFMGAVFSNLEIPYTLIMRHNLTVQGRYMFDYHHAEYAIKLLETGRLILGDRPNSGLKIHTFKLQDIEKAIDAAATTCRGWGNSVVLKP</sequence>
<dbReference type="InterPro" id="IPR013149">
    <property type="entry name" value="ADH-like_C"/>
</dbReference>
<dbReference type="Gene3D" id="3.90.180.10">
    <property type="entry name" value="Medium-chain alcohol dehydrogenases, catalytic domain"/>
    <property type="match status" value="1"/>
</dbReference>
<reference evidence="3 4" key="1">
    <citation type="submission" date="2013-03" db="EMBL/GenBank/DDBJ databases">
        <title>The Genome Sequence of Exophiala aquamarina CBS 119918.</title>
        <authorList>
            <consortium name="The Broad Institute Genomics Platform"/>
            <person name="Cuomo C."/>
            <person name="de Hoog S."/>
            <person name="Gorbushina A."/>
            <person name="Walker B."/>
            <person name="Young S.K."/>
            <person name="Zeng Q."/>
            <person name="Gargeya S."/>
            <person name="Fitzgerald M."/>
            <person name="Haas B."/>
            <person name="Abouelleil A."/>
            <person name="Allen A.W."/>
            <person name="Alvarado L."/>
            <person name="Arachchi H.M."/>
            <person name="Berlin A.M."/>
            <person name="Chapman S.B."/>
            <person name="Gainer-Dewar J."/>
            <person name="Goldberg J."/>
            <person name="Griggs A."/>
            <person name="Gujja S."/>
            <person name="Hansen M."/>
            <person name="Howarth C."/>
            <person name="Imamovic A."/>
            <person name="Ireland A."/>
            <person name="Larimer J."/>
            <person name="McCowan C."/>
            <person name="Murphy C."/>
            <person name="Pearson M."/>
            <person name="Poon T.W."/>
            <person name="Priest M."/>
            <person name="Roberts A."/>
            <person name="Saif S."/>
            <person name="Shea T."/>
            <person name="Sisk P."/>
            <person name="Sykes S."/>
            <person name="Wortman J."/>
            <person name="Nusbaum C."/>
            <person name="Birren B."/>
        </authorList>
    </citation>
    <scope>NUCLEOTIDE SEQUENCE [LARGE SCALE GENOMIC DNA]</scope>
    <source>
        <strain evidence="3 4">CBS 119918</strain>
    </source>
</reference>
<dbReference type="PANTHER" id="PTHR43677">
    <property type="entry name" value="SHORT-CHAIN DEHYDROGENASE/REDUCTASE"/>
    <property type="match status" value="1"/>
</dbReference>
<dbReference type="GO" id="GO:0005739">
    <property type="term" value="C:mitochondrion"/>
    <property type="evidence" value="ECO:0007669"/>
    <property type="project" value="TreeGrafter"/>
</dbReference>